<protein>
    <submittedName>
        <fullName evidence="1">Uncharacterized protein</fullName>
    </submittedName>
</protein>
<reference evidence="1" key="2">
    <citation type="submission" date="2019-11" db="EMBL/GenBank/DDBJ databases">
        <title>Improved Assembly of Tolypothrix boutellei genome.</title>
        <authorList>
            <person name="Sarangi A.N."/>
            <person name="Mukherjee M."/>
            <person name="Ghosh S."/>
            <person name="Singh D."/>
            <person name="Das A."/>
            <person name="Kant S."/>
            <person name="Prusty A."/>
            <person name="Tripathy S."/>
        </authorList>
    </citation>
    <scope>NUCLEOTIDE SEQUENCE</scope>
    <source>
        <strain evidence="1">VB521301</strain>
    </source>
</reference>
<accession>A0A8S9T6F0</accession>
<evidence type="ECO:0000313" key="2">
    <source>
        <dbReference type="Proteomes" id="UP000029738"/>
    </source>
</evidence>
<gene>
    <name evidence="1" type="ORF">DA73_0400022630</name>
</gene>
<dbReference type="AlphaFoldDB" id="A0A8S9T6F0"/>
<proteinExistence type="predicted"/>
<sequence>MTNDRLLTRSVMRAIVEHYYQCDRCGAIGHNNAGAAEANLLAPFNYLAFLTCNFGET</sequence>
<keyword evidence="2" id="KW-1185">Reference proteome</keyword>
<organism evidence="1 2">
    <name type="scientific">Tolypothrix bouteillei VB521301</name>
    <dbReference type="NCBI Taxonomy" id="1479485"/>
    <lineage>
        <taxon>Bacteria</taxon>
        <taxon>Bacillati</taxon>
        <taxon>Cyanobacteriota</taxon>
        <taxon>Cyanophyceae</taxon>
        <taxon>Nostocales</taxon>
        <taxon>Tolypothrichaceae</taxon>
        <taxon>Tolypothrix</taxon>
    </lineage>
</organism>
<dbReference type="Proteomes" id="UP000029738">
    <property type="component" value="Unassembled WGS sequence"/>
</dbReference>
<reference evidence="1" key="1">
    <citation type="journal article" date="2015" name="Genome Announc.">
        <title>Draft Genome Sequence of Tolypothrix boutellei Strain VB521301.</title>
        <authorList>
            <person name="Chandrababunaidu M.M."/>
            <person name="Singh D."/>
            <person name="Sen D."/>
            <person name="Bhan S."/>
            <person name="Das S."/>
            <person name="Gupta A."/>
            <person name="Adhikary S.P."/>
            <person name="Tripathy S."/>
        </authorList>
    </citation>
    <scope>NUCLEOTIDE SEQUENCE</scope>
    <source>
        <strain evidence="1">VB521301</strain>
    </source>
</reference>
<dbReference type="RefSeq" id="WP_153021555.1">
    <property type="nucleotide sequence ID" value="NZ_JHEG04000001.1"/>
</dbReference>
<evidence type="ECO:0000313" key="1">
    <source>
        <dbReference type="EMBL" id="KAF3887975.1"/>
    </source>
</evidence>
<dbReference type="EMBL" id="JHEG04000001">
    <property type="protein sequence ID" value="KAF3887975.1"/>
    <property type="molecule type" value="Genomic_DNA"/>
</dbReference>
<comment type="caution">
    <text evidence="1">The sequence shown here is derived from an EMBL/GenBank/DDBJ whole genome shotgun (WGS) entry which is preliminary data.</text>
</comment>
<name>A0A8S9T6F0_9CYAN</name>